<dbReference type="InterPro" id="IPR003439">
    <property type="entry name" value="ABC_transporter-like_ATP-bd"/>
</dbReference>
<evidence type="ECO:0000313" key="7">
    <source>
        <dbReference type="EMBL" id="SBW24176.1"/>
    </source>
</evidence>
<evidence type="ECO:0000313" key="8">
    <source>
        <dbReference type="Proteomes" id="UP000199013"/>
    </source>
</evidence>
<name>A0A1C3P314_9ACTN</name>
<reference evidence="8" key="1">
    <citation type="submission" date="2016-02" db="EMBL/GenBank/DDBJ databases">
        <authorList>
            <person name="Wibberg D."/>
        </authorList>
    </citation>
    <scope>NUCLEOTIDE SEQUENCE [LARGE SCALE GENOMIC DNA]</scope>
</reference>
<keyword evidence="8" id="KW-1185">Reference proteome</keyword>
<evidence type="ECO:0000256" key="2">
    <source>
        <dbReference type="ARBA" id="ARBA00022448"/>
    </source>
</evidence>
<dbReference type="EC" id="3.6.3.24" evidence="7"/>
<dbReference type="SUPFAM" id="SSF52540">
    <property type="entry name" value="P-loop containing nucleoside triphosphate hydrolases"/>
    <property type="match status" value="1"/>
</dbReference>
<dbReference type="AlphaFoldDB" id="A0A1C3P314"/>
<dbReference type="InterPro" id="IPR050319">
    <property type="entry name" value="ABC_transp_ATP-bind"/>
</dbReference>
<evidence type="ECO:0000256" key="4">
    <source>
        <dbReference type="ARBA" id="ARBA00022840"/>
    </source>
</evidence>
<dbReference type="PANTHER" id="PTHR43776:SF7">
    <property type="entry name" value="D,D-DIPEPTIDE TRANSPORT ATP-BINDING PROTEIN DDPF-RELATED"/>
    <property type="match status" value="1"/>
</dbReference>
<dbReference type="Pfam" id="PF00005">
    <property type="entry name" value="ABC_tran"/>
    <property type="match status" value="1"/>
</dbReference>
<sequence length="158" mass="16573">MELLDQVGLPEGVLHRRPLELSGGQRQRVAIARALAPAPDLIVCDEPVSALDVSIQAQILDLLAGLQRDLGVALLFISHDLGVIHHVSDRIIVMKDGHVVETGEVATVFAHPSHTYTRDLLAAVPRPVGGRAAPGVLSSAPPALGAPSAPSTLSVMMK</sequence>
<evidence type="ECO:0000259" key="6">
    <source>
        <dbReference type="Pfam" id="PF00005"/>
    </source>
</evidence>
<protein>
    <submittedName>
        <fullName evidence="7">Oligopeptide/dipeptide ABC transporter ATPase</fullName>
        <ecNumber evidence="7">3.6.3.24</ecNumber>
    </submittedName>
</protein>
<comment type="similarity">
    <text evidence="1">Belongs to the ABC transporter superfamily.</text>
</comment>
<dbReference type="InterPro" id="IPR027417">
    <property type="entry name" value="P-loop_NTPase"/>
</dbReference>
<feature type="region of interest" description="Disordered" evidence="5">
    <location>
        <begin position="139"/>
        <end position="158"/>
    </location>
</feature>
<keyword evidence="7" id="KW-0378">Hydrolase</keyword>
<dbReference type="Gene3D" id="3.40.50.300">
    <property type="entry name" value="P-loop containing nucleotide triphosphate hydrolases"/>
    <property type="match status" value="1"/>
</dbReference>
<keyword evidence="4" id="KW-0067">ATP-binding</keyword>
<feature type="domain" description="ABC transporter" evidence="6">
    <location>
        <begin position="4"/>
        <end position="48"/>
    </location>
</feature>
<evidence type="ECO:0000256" key="1">
    <source>
        <dbReference type="ARBA" id="ARBA00005417"/>
    </source>
</evidence>
<dbReference type="GO" id="GO:0016887">
    <property type="term" value="F:ATP hydrolysis activity"/>
    <property type="evidence" value="ECO:0007669"/>
    <property type="project" value="InterPro"/>
</dbReference>
<evidence type="ECO:0000256" key="5">
    <source>
        <dbReference type="SAM" id="MobiDB-lite"/>
    </source>
</evidence>
<evidence type="ECO:0000256" key="3">
    <source>
        <dbReference type="ARBA" id="ARBA00022741"/>
    </source>
</evidence>
<proteinExistence type="inferred from homology"/>
<keyword evidence="2" id="KW-0813">Transport</keyword>
<dbReference type="Proteomes" id="UP000199013">
    <property type="component" value="Unassembled WGS sequence"/>
</dbReference>
<organism evidence="7 8">
    <name type="scientific">Candidatus Protofrankia californiensis</name>
    <dbReference type="NCBI Taxonomy" id="1839754"/>
    <lineage>
        <taxon>Bacteria</taxon>
        <taxon>Bacillati</taxon>
        <taxon>Actinomycetota</taxon>
        <taxon>Actinomycetes</taxon>
        <taxon>Frankiales</taxon>
        <taxon>Frankiaceae</taxon>
        <taxon>Protofrankia</taxon>
    </lineage>
</organism>
<gene>
    <name evidence="7" type="ORF">FDG2_4049</name>
</gene>
<dbReference type="GO" id="GO:0005524">
    <property type="term" value="F:ATP binding"/>
    <property type="evidence" value="ECO:0007669"/>
    <property type="project" value="UniProtKB-KW"/>
</dbReference>
<accession>A0A1C3P314</accession>
<dbReference type="PANTHER" id="PTHR43776">
    <property type="entry name" value="TRANSPORT ATP-BINDING PROTEIN"/>
    <property type="match status" value="1"/>
</dbReference>
<keyword evidence="3" id="KW-0547">Nucleotide-binding</keyword>
<dbReference type="EMBL" id="FLUV01001712">
    <property type="protein sequence ID" value="SBW24176.1"/>
    <property type="molecule type" value="Genomic_DNA"/>
</dbReference>